<dbReference type="OrthoDB" id="5288586at2759"/>
<dbReference type="InterPro" id="IPR010699">
    <property type="entry name" value="DUF1275"/>
</dbReference>
<dbReference type="PANTHER" id="PTHR37488">
    <property type="entry name" value="DUF1275 DOMAIN-CONTAINING PROTEIN"/>
    <property type="match status" value="1"/>
</dbReference>
<dbReference type="EMBL" id="JAACJJ010000030">
    <property type="protein sequence ID" value="KAF5318804.1"/>
    <property type="molecule type" value="Genomic_DNA"/>
</dbReference>
<keyword evidence="4" id="KW-1185">Reference proteome</keyword>
<feature type="transmembrane region" description="Helical" evidence="2">
    <location>
        <begin position="143"/>
        <end position="164"/>
    </location>
</feature>
<name>A0A8H5B8X5_9AGAR</name>
<feature type="transmembrane region" description="Helical" evidence="2">
    <location>
        <begin position="184"/>
        <end position="202"/>
    </location>
</feature>
<dbReference type="Pfam" id="PF06912">
    <property type="entry name" value="DUF1275"/>
    <property type="match status" value="1"/>
</dbReference>
<reference evidence="3 4" key="1">
    <citation type="journal article" date="2020" name="ISME J.">
        <title>Uncovering the hidden diversity of litter-decomposition mechanisms in mushroom-forming fungi.</title>
        <authorList>
            <person name="Floudas D."/>
            <person name="Bentzer J."/>
            <person name="Ahren D."/>
            <person name="Johansson T."/>
            <person name="Persson P."/>
            <person name="Tunlid A."/>
        </authorList>
    </citation>
    <scope>NUCLEOTIDE SEQUENCE [LARGE SCALE GENOMIC DNA]</scope>
    <source>
        <strain evidence="3 4">CBS 101986</strain>
    </source>
</reference>
<protein>
    <submittedName>
        <fullName evidence="3">Uncharacterized protein</fullName>
    </submittedName>
</protein>
<organism evidence="3 4">
    <name type="scientific">Psilocybe cf. subviscida</name>
    <dbReference type="NCBI Taxonomy" id="2480587"/>
    <lineage>
        <taxon>Eukaryota</taxon>
        <taxon>Fungi</taxon>
        <taxon>Dikarya</taxon>
        <taxon>Basidiomycota</taxon>
        <taxon>Agaricomycotina</taxon>
        <taxon>Agaricomycetes</taxon>
        <taxon>Agaricomycetidae</taxon>
        <taxon>Agaricales</taxon>
        <taxon>Agaricineae</taxon>
        <taxon>Strophariaceae</taxon>
        <taxon>Psilocybe</taxon>
    </lineage>
</organism>
<evidence type="ECO:0000256" key="2">
    <source>
        <dbReference type="SAM" id="Phobius"/>
    </source>
</evidence>
<feature type="transmembrane region" description="Helical" evidence="2">
    <location>
        <begin position="243"/>
        <end position="260"/>
    </location>
</feature>
<evidence type="ECO:0000256" key="1">
    <source>
        <dbReference type="SAM" id="MobiDB-lite"/>
    </source>
</evidence>
<keyword evidence="2" id="KW-0812">Transmembrane</keyword>
<keyword evidence="2" id="KW-1133">Transmembrane helix</keyword>
<sequence length="292" mass="31528">MSTDTKTHMPMDSSLTASSSTTDAPLTKGDVESASSRENSSLWQYLLADVDAGQTTWQLAAYCFMTGYVDVVSFSAIFVWCGFQTGNFAQLALALARLFEGAPGFRDQTFHRADQQALTSLLSFNLGSFLGRIGDRIGAHKRIWLIGGTFFQAVLTMASAIAFWKAGQRGIADERDDPAWTNTLSFVGLAFMSASLGLQGIVGKRLNTQFGTTIVLTTVWVELTTDPGLFKISKKVKSRDHRLIAAGALFLGAFAGRAILSQLSTAGTMGVAVGFRVLIALSWVFVPNKTRP</sequence>
<keyword evidence="2" id="KW-0472">Membrane</keyword>
<dbReference type="Proteomes" id="UP000567179">
    <property type="component" value="Unassembled WGS sequence"/>
</dbReference>
<evidence type="ECO:0000313" key="4">
    <source>
        <dbReference type="Proteomes" id="UP000567179"/>
    </source>
</evidence>
<evidence type="ECO:0000313" key="3">
    <source>
        <dbReference type="EMBL" id="KAF5318804.1"/>
    </source>
</evidence>
<dbReference type="PANTHER" id="PTHR37488:SF2">
    <property type="entry name" value="DUF1275 DOMAIN-CONTAINING PROTEIN"/>
    <property type="match status" value="1"/>
</dbReference>
<comment type="caution">
    <text evidence="3">The sequence shown here is derived from an EMBL/GenBank/DDBJ whole genome shotgun (WGS) entry which is preliminary data.</text>
</comment>
<proteinExistence type="predicted"/>
<dbReference type="AlphaFoldDB" id="A0A8H5B8X5"/>
<feature type="compositionally biased region" description="Low complexity" evidence="1">
    <location>
        <begin position="10"/>
        <end position="27"/>
    </location>
</feature>
<feature type="region of interest" description="Disordered" evidence="1">
    <location>
        <begin position="1"/>
        <end position="35"/>
    </location>
</feature>
<accession>A0A8H5B8X5</accession>
<feature type="transmembrane region" description="Helical" evidence="2">
    <location>
        <begin position="266"/>
        <end position="286"/>
    </location>
</feature>
<gene>
    <name evidence="3" type="ORF">D9619_010758</name>
</gene>